<dbReference type="SMART" id="SM00829">
    <property type="entry name" value="PKS_ER"/>
    <property type="match status" value="1"/>
</dbReference>
<dbReference type="SUPFAM" id="SSF51735">
    <property type="entry name" value="NAD(P)-binding Rossmann-fold domains"/>
    <property type="match status" value="1"/>
</dbReference>
<keyword evidence="2 5" id="KW-0479">Metal-binding</keyword>
<comment type="similarity">
    <text evidence="5">Belongs to the zinc-containing alcohol dehydrogenase family.</text>
</comment>
<keyword evidence="8" id="KW-1185">Reference proteome</keyword>
<dbReference type="AlphaFoldDB" id="A0A1S9P7P4"/>
<dbReference type="InterPro" id="IPR002328">
    <property type="entry name" value="ADH_Zn_CS"/>
</dbReference>
<dbReference type="PROSITE" id="PS00059">
    <property type="entry name" value="ADH_ZINC"/>
    <property type="match status" value="1"/>
</dbReference>
<dbReference type="Proteomes" id="UP000189739">
    <property type="component" value="Unassembled WGS sequence"/>
</dbReference>
<accession>A0A1S9P7P4</accession>
<dbReference type="InterPro" id="IPR047109">
    <property type="entry name" value="CAD-like"/>
</dbReference>
<evidence type="ECO:0000256" key="5">
    <source>
        <dbReference type="RuleBase" id="RU361277"/>
    </source>
</evidence>
<dbReference type="Pfam" id="PF08240">
    <property type="entry name" value="ADH_N"/>
    <property type="match status" value="1"/>
</dbReference>
<dbReference type="FunFam" id="3.40.50.720:FF:000022">
    <property type="entry name" value="Cinnamyl alcohol dehydrogenase"/>
    <property type="match status" value="1"/>
</dbReference>
<keyword evidence="4" id="KW-0560">Oxidoreductase</keyword>
<dbReference type="InterPro" id="IPR036291">
    <property type="entry name" value="NAD(P)-bd_dom_sf"/>
</dbReference>
<dbReference type="Gene3D" id="3.40.50.720">
    <property type="entry name" value="NAD(P)-binding Rossmann-like Domain"/>
    <property type="match status" value="1"/>
</dbReference>
<name>A0A1S9P7P4_9SPHI</name>
<dbReference type="InterPro" id="IPR013149">
    <property type="entry name" value="ADH-like_C"/>
</dbReference>
<evidence type="ECO:0000256" key="1">
    <source>
        <dbReference type="ARBA" id="ARBA00001947"/>
    </source>
</evidence>
<evidence type="ECO:0000256" key="2">
    <source>
        <dbReference type="ARBA" id="ARBA00022723"/>
    </source>
</evidence>
<dbReference type="PANTHER" id="PTHR42683">
    <property type="entry name" value="ALDEHYDE REDUCTASE"/>
    <property type="match status" value="1"/>
</dbReference>
<dbReference type="InterPro" id="IPR011032">
    <property type="entry name" value="GroES-like_sf"/>
</dbReference>
<dbReference type="Pfam" id="PF00107">
    <property type="entry name" value="ADH_zinc_N"/>
    <property type="match status" value="1"/>
</dbReference>
<dbReference type="SUPFAM" id="SSF50129">
    <property type="entry name" value="GroES-like"/>
    <property type="match status" value="1"/>
</dbReference>
<protein>
    <submittedName>
        <fullName evidence="7">Hydroxyacid dehydrogenase</fullName>
    </submittedName>
</protein>
<gene>
    <name evidence="7" type="ORF">BC343_15680</name>
</gene>
<evidence type="ECO:0000256" key="3">
    <source>
        <dbReference type="ARBA" id="ARBA00022833"/>
    </source>
</evidence>
<comment type="caution">
    <text evidence="7">The sequence shown here is derived from an EMBL/GenBank/DDBJ whole genome shotgun (WGS) entry which is preliminary data.</text>
</comment>
<dbReference type="EMBL" id="MBTF01000037">
    <property type="protein sequence ID" value="OOQ56980.1"/>
    <property type="molecule type" value="Genomic_DNA"/>
</dbReference>
<dbReference type="RefSeq" id="WP_078350851.1">
    <property type="nucleotide sequence ID" value="NZ_MBTF01000037.1"/>
</dbReference>
<dbReference type="GO" id="GO:0008106">
    <property type="term" value="F:alcohol dehydrogenase (NADP+) activity"/>
    <property type="evidence" value="ECO:0007669"/>
    <property type="project" value="UniProtKB-ARBA"/>
</dbReference>
<evidence type="ECO:0000313" key="7">
    <source>
        <dbReference type="EMBL" id="OOQ56980.1"/>
    </source>
</evidence>
<dbReference type="STRING" id="1792845.BC343_15680"/>
<dbReference type="GO" id="GO:0008270">
    <property type="term" value="F:zinc ion binding"/>
    <property type="evidence" value="ECO:0007669"/>
    <property type="project" value="InterPro"/>
</dbReference>
<organism evidence="7 8">
    <name type="scientific">Mucilaginibacter pedocola</name>
    <dbReference type="NCBI Taxonomy" id="1792845"/>
    <lineage>
        <taxon>Bacteria</taxon>
        <taxon>Pseudomonadati</taxon>
        <taxon>Bacteroidota</taxon>
        <taxon>Sphingobacteriia</taxon>
        <taxon>Sphingobacteriales</taxon>
        <taxon>Sphingobacteriaceae</taxon>
        <taxon>Mucilaginibacter</taxon>
    </lineage>
</organism>
<evidence type="ECO:0000313" key="8">
    <source>
        <dbReference type="Proteomes" id="UP000189739"/>
    </source>
</evidence>
<dbReference type="InterPro" id="IPR020843">
    <property type="entry name" value="ER"/>
</dbReference>
<evidence type="ECO:0000259" key="6">
    <source>
        <dbReference type="SMART" id="SM00829"/>
    </source>
</evidence>
<comment type="cofactor">
    <cofactor evidence="1 5">
        <name>Zn(2+)</name>
        <dbReference type="ChEBI" id="CHEBI:29105"/>
    </cofactor>
</comment>
<dbReference type="CDD" id="cd05283">
    <property type="entry name" value="CAD1"/>
    <property type="match status" value="1"/>
</dbReference>
<proteinExistence type="inferred from homology"/>
<reference evidence="7 8" key="1">
    <citation type="submission" date="2016-07" db="EMBL/GenBank/DDBJ databases">
        <title>Genomic analysis of zinc-resistant bacterium Mucilaginibacter pedocola TBZ30.</title>
        <authorList>
            <person name="Huang J."/>
            <person name="Tang J."/>
        </authorList>
    </citation>
    <scope>NUCLEOTIDE SEQUENCE [LARGE SCALE GENOMIC DNA]</scope>
    <source>
        <strain evidence="7 8">TBZ30</strain>
    </source>
</reference>
<sequence length="355" mass="38183">MTETTNIKAFGTEAAEAPLDQLNIKRRKPTPHDVEIDILFCGVCHSDLHTARNEWHGTIYPCVPGHEIVGRVVSVGGHVSKFKVGDMVGVGCIVDSCRECEYCQEGLEQYCEPGMTGTYNAPDKFIDGQVTYGGYSESVVVDENYVLRIPDNLDPAAAAPLLCAGITTYSPLHHWNVGPGKKVGVVGIGGLGHMGIKIAKAMGAHVVAFTTSESKFAEAKRLGADEVVLSKDAEQMAAYRGKLHFVLDAVSAEHDINAYLGLLRVDGSLALVGAPEYPLPVAAFSLIPGRKSFAGSMIGGIPETQEMLDFCGAHNIAADIEMIDIQNINDAYDRLLKGDVKYRFVIDMASLKGKN</sequence>
<feature type="domain" description="Enoyl reductase (ER)" evidence="6">
    <location>
        <begin position="17"/>
        <end position="346"/>
    </location>
</feature>
<dbReference type="InterPro" id="IPR013154">
    <property type="entry name" value="ADH-like_N"/>
</dbReference>
<dbReference type="OrthoDB" id="9806940at2"/>
<dbReference type="Gene3D" id="3.90.180.10">
    <property type="entry name" value="Medium-chain alcohol dehydrogenases, catalytic domain"/>
    <property type="match status" value="1"/>
</dbReference>
<keyword evidence="3 5" id="KW-0862">Zinc</keyword>
<evidence type="ECO:0000256" key="4">
    <source>
        <dbReference type="ARBA" id="ARBA00023002"/>
    </source>
</evidence>